<keyword evidence="3" id="KW-1185">Reference proteome</keyword>
<evidence type="ECO:0000256" key="1">
    <source>
        <dbReference type="PROSITE-ProRule" id="PRU00339"/>
    </source>
</evidence>
<evidence type="ECO:0000313" key="3">
    <source>
        <dbReference type="Proteomes" id="UP000030101"/>
    </source>
</evidence>
<organism evidence="2 3">
    <name type="scientific">Porphyromonas canoris</name>
    <dbReference type="NCBI Taxonomy" id="36875"/>
    <lineage>
        <taxon>Bacteria</taxon>
        <taxon>Pseudomonadati</taxon>
        <taxon>Bacteroidota</taxon>
        <taxon>Bacteroidia</taxon>
        <taxon>Bacteroidales</taxon>
        <taxon>Porphyromonadaceae</taxon>
        <taxon>Porphyromonas</taxon>
    </lineage>
</organism>
<comment type="caution">
    <text evidence="2">The sequence shown here is derived from an EMBL/GenBank/DDBJ whole genome shotgun (WGS) entry which is preliminary data.</text>
</comment>
<name>A0ABR4XKB0_9PORP</name>
<evidence type="ECO:0008006" key="4">
    <source>
        <dbReference type="Google" id="ProtNLM"/>
    </source>
</evidence>
<gene>
    <name evidence="2" type="ORF">HQ43_07505</name>
</gene>
<dbReference type="PROSITE" id="PS50005">
    <property type="entry name" value="TPR"/>
    <property type="match status" value="1"/>
</dbReference>
<reference evidence="2 3" key="1">
    <citation type="submission" date="2014-08" db="EMBL/GenBank/DDBJ databases">
        <title>Porphyromonas canoris strain:OH2762 Genome sequencing.</title>
        <authorList>
            <person name="Wallis C."/>
            <person name="Deusch O."/>
            <person name="O'Flynn C."/>
            <person name="Davis I."/>
            <person name="Jospin G."/>
            <person name="Darling A.E."/>
            <person name="Coil D.A."/>
            <person name="Alexiev A."/>
            <person name="Horsfall A."/>
            <person name="Kirkwood N."/>
            <person name="Harris S."/>
            <person name="Eisen J.A."/>
        </authorList>
    </citation>
    <scope>NUCLEOTIDE SEQUENCE [LARGE SCALE GENOMIC DNA]</scope>
    <source>
        <strain evidence="3">COT-108 OH2762</strain>
    </source>
</reference>
<keyword evidence="1" id="KW-0802">TPR repeat</keyword>
<dbReference type="EMBL" id="JQZV01000013">
    <property type="protein sequence ID" value="KGN91904.1"/>
    <property type="molecule type" value="Genomic_DNA"/>
</dbReference>
<dbReference type="InterPro" id="IPR011990">
    <property type="entry name" value="TPR-like_helical_dom_sf"/>
</dbReference>
<feature type="repeat" description="TPR" evidence="1">
    <location>
        <begin position="72"/>
        <end position="105"/>
    </location>
</feature>
<dbReference type="SUPFAM" id="SSF48452">
    <property type="entry name" value="TPR-like"/>
    <property type="match status" value="1"/>
</dbReference>
<accession>A0ABR4XKB0</accession>
<dbReference type="Proteomes" id="UP000030101">
    <property type="component" value="Unassembled WGS sequence"/>
</dbReference>
<proteinExistence type="predicted"/>
<dbReference type="Pfam" id="PF16068">
    <property type="entry name" value="DUF4810"/>
    <property type="match status" value="1"/>
</dbReference>
<protein>
    <recommendedName>
        <fullName evidence="4">Lipoprotein</fullName>
    </recommendedName>
</protein>
<dbReference type="PROSITE" id="PS51257">
    <property type="entry name" value="PROKAR_LIPOPROTEIN"/>
    <property type="match status" value="1"/>
</dbReference>
<evidence type="ECO:0000313" key="2">
    <source>
        <dbReference type="EMBL" id="KGN91904.1"/>
    </source>
</evidence>
<dbReference type="InterPro" id="IPR014508">
    <property type="entry name" value="UCP020555_TPR-like"/>
</dbReference>
<sequence>MKKMPALMAGVAGTVLLLSSCEASRSLYSWYSYEDASYRAMKTRSEEDTNALIATYKKIIERQLGSRRTVPPGIYAEYALVLIKQNKVEEGIEMFEKEMELYPESKKYISRIVEQYKKR</sequence>
<dbReference type="InterPro" id="IPR019734">
    <property type="entry name" value="TPR_rpt"/>
</dbReference>